<organism evidence="2 3">
    <name type="scientific">Iningainema tapete BLCC-T55</name>
    <dbReference type="NCBI Taxonomy" id="2748662"/>
    <lineage>
        <taxon>Bacteria</taxon>
        <taxon>Bacillati</taxon>
        <taxon>Cyanobacteriota</taxon>
        <taxon>Cyanophyceae</taxon>
        <taxon>Nostocales</taxon>
        <taxon>Scytonemataceae</taxon>
        <taxon>Iningainema tapete</taxon>
    </lineage>
</organism>
<evidence type="ECO:0000259" key="1">
    <source>
        <dbReference type="Pfam" id="PF12760"/>
    </source>
</evidence>
<sequence>MALLEQIRWNGQPTCPYCGSIKATSYKKAHRYHCNSCFTSYSVTVGTLFHKTHVDLQKWFQAIRLILRASSHISVRRLSKEIGVSKNTASYMISRIRRAMIEELDLLHKIAGLDKS</sequence>
<keyword evidence="3" id="KW-1185">Reference proteome</keyword>
<dbReference type="AlphaFoldDB" id="A0A8J6XHF5"/>
<proteinExistence type="predicted"/>
<protein>
    <submittedName>
        <fullName evidence="2">Transposase</fullName>
    </submittedName>
</protein>
<evidence type="ECO:0000313" key="3">
    <source>
        <dbReference type="Proteomes" id="UP000629098"/>
    </source>
</evidence>
<dbReference type="InterPro" id="IPR024442">
    <property type="entry name" value="Transposase_Zn_ribbon"/>
</dbReference>
<gene>
    <name evidence="2" type="ORF">ICL16_00525</name>
</gene>
<dbReference type="EMBL" id="JACXAE010000007">
    <property type="protein sequence ID" value="MBD2770646.1"/>
    <property type="molecule type" value="Genomic_DNA"/>
</dbReference>
<reference evidence="2" key="1">
    <citation type="submission" date="2020-09" db="EMBL/GenBank/DDBJ databases">
        <title>Iningainema tapete sp. nov. (Scytonemataceae, Cyanobacteria) from greenhouses in central Florida (USA) produces two types of nodularin with biosynthetic potential for microcystin-LR and anabaenopeptins.</title>
        <authorList>
            <person name="Berthold D.E."/>
            <person name="Lefler F.W."/>
            <person name="Huang I.-S."/>
            <person name="Abdulla H."/>
            <person name="Zimba P.V."/>
            <person name="Laughinghouse H.D. IV."/>
        </authorList>
    </citation>
    <scope>NUCLEOTIDE SEQUENCE</scope>
    <source>
        <strain evidence="2">BLCCT55</strain>
    </source>
</reference>
<comment type="caution">
    <text evidence="2">The sequence shown here is derived from an EMBL/GenBank/DDBJ whole genome shotgun (WGS) entry which is preliminary data.</text>
</comment>
<evidence type="ECO:0000313" key="2">
    <source>
        <dbReference type="EMBL" id="MBD2770646.1"/>
    </source>
</evidence>
<dbReference type="Pfam" id="PF12760">
    <property type="entry name" value="Zn_ribbon_IS1595"/>
    <property type="match status" value="1"/>
</dbReference>
<name>A0A8J6XHF5_9CYAN</name>
<accession>A0A8J6XHF5</accession>
<feature type="domain" description="Transposase zinc-ribbon" evidence="1">
    <location>
        <begin position="2"/>
        <end position="37"/>
    </location>
</feature>
<dbReference type="Proteomes" id="UP000629098">
    <property type="component" value="Unassembled WGS sequence"/>
</dbReference>